<dbReference type="PANTHER" id="PTHR43390">
    <property type="entry name" value="SIGNAL PEPTIDASE I"/>
    <property type="match status" value="1"/>
</dbReference>
<comment type="similarity">
    <text evidence="2 6">Belongs to the peptidase S26 family.</text>
</comment>
<dbReference type="EC" id="3.4.21.89" evidence="3 6"/>
<evidence type="ECO:0000256" key="5">
    <source>
        <dbReference type="ARBA" id="ARBA00022801"/>
    </source>
</evidence>
<comment type="subcellular location">
    <subcellularLocation>
        <location evidence="6">Membrane</location>
        <topology evidence="6">Single-pass type II membrane protein</topology>
    </subcellularLocation>
</comment>
<dbReference type="InterPro" id="IPR000223">
    <property type="entry name" value="Pept_S26A_signal_pept_1"/>
</dbReference>
<dbReference type="SUPFAM" id="SSF51306">
    <property type="entry name" value="LexA/Signal peptidase"/>
    <property type="match status" value="1"/>
</dbReference>
<dbReference type="NCBIfam" id="TIGR02227">
    <property type="entry name" value="sigpep_I_bact"/>
    <property type="match status" value="1"/>
</dbReference>
<dbReference type="InterPro" id="IPR036286">
    <property type="entry name" value="LexA/Signal_pep-like_sf"/>
</dbReference>
<keyword evidence="6" id="KW-0812">Transmembrane</keyword>
<dbReference type="InterPro" id="IPR019533">
    <property type="entry name" value="Peptidase_S26"/>
</dbReference>
<evidence type="ECO:0000259" key="7">
    <source>
        <dbReference type="Pfam" id="PF10502"/>
    </source>
</evidence>
<keyword evidence="6" id="KW-1133">Transmembrane helix</keyword>
<reference evidence="8 9" key="1">
    <citation type="journal article" date="2022" name="Res Sq">
        <title>Evolution of multicellular longitudinally dividing oral cavity symbionts (Neisseriaceae).</title>
        <authorList>
            <person name="Nyongesa S."/>
            <person name="Weber P."/>
            <person name="Bernet E."/>
            <person name="Pullido F."/>
            <person name="Nieckarz M."/>
            <person name="Delaby M."/>
            <person name="Nieves C."/>
            <person name="Viehboeck T."/>
            <person name="Krause N."/>
            <person name="Rivera-Millot A."/>
            <person name="Nakamura A."/>
            <person name="Vischer N."/>
            <person name="VanNieuwenhze M."/>
            <person name="Brun Y."/>
            <person name="Cava F."/>
            <person name="Bulgheresi S."/>
            <person name="Veyrier F."/>
        </authorList>
    </citation>
    <scope>NUCLEOTIDE SEQUENCE [LARGE SCALE GENOMIC DNA]</scope>
    <source>
        <strain evidence="8 9">SN4</strain>
    </source>
</reference>
<evidence type="ECO:0000256" key="2">
    <source>
        <dbReference type="ARBA" id="ARBA00009370"/>
    </source>
</evidence>
<evidence type="ECO:0000256" key="1">
    <source>
        <dbReference type="ARBA" id="ARBA00000677"/>
    </source>
</evidence>
<evidence type="ECO:0000256" key="3">
    <source>
        <dbReference type="ARBA" id="ARBA00013208"/>
    </source>
</evidence>
<proteinExistence type="inferred from homology"/>
<name>A0ABY4E0N2_9NEIS</name>
<keyword evidence="6" id="KW-0472">Membrane</keyword>
<sequence length="348" mass="39134">MSENLLYMAIAAFVIGVVLFALSNKQRQDSGEWSNTLQWGYLLMMVGVFGVLAKFLSFTAVLLIFVLATGVIWGVSKMVRSKANQELAGRKLPEDKEARKILQQDAYEKRVGHFVDYMSGFFPIILIVFVLRTFVAEPFQIPSSSMRPGLVVGDFILVNKFNYGIRMPISNQVVIPVNKIDHGDVVVFVYPENESVSFIKRIIGLPGDTVEYRNKVLSINGKPVPQTPKGKDEYIENTPMGQVNMQPVVLEEQLGKHTYPIYQLPQAPTFSPQVVRPEVLQQGACQYEGSEAFTCKVPAGHYFAMGDNRDNSDDSRYWGFVPDKNIVGKAFFVWMNFGDKSRIGTHIK</sequence>
<dbReference type="EMBL" id="CP091511">
    <property type="protein sequence ID" value="UOO88925.1"/>
    <property type="molecule type" value="Genomic_DNA"/>
</dbReference>
<feature type="domain" description="Peptidase S26" evidence="7">
    <location>
        <begin position="116"/>
        <end position="335"/>
    </location>
</feature>
<evidence type="ECO:0000256" key="4">
    <source>
        <dbReference type="ARBA" id="ARBA00019232"/>
    </source>
</evidence>
<organism evidence="8 9">
    <name type="scientific">Vitreoscilla massiliensis</name>
    <dbReference type="NCBI Taxonomy" id="1689272"/>
    <lineage>
        <taxon>Bacteria</taxon>
        <taxon>Pseudomonadati</taxon>
        <taxon>Pseudomonadota</taxon>
        <taxon>Betaproteobacteria</taxon>
        <taxon>Neisseriales</taxon>
        <taxon>Neisseriaceae</taxon>
        <taxon>Vitreoscilla</taxon>
    </lineage>
</organism>
<protein>
    <recommendedName>
        <fullName evidence="4 6">Signal peptidase I</fullName>
        <ecNumber evidence="3 6">3.4.21.89</ecNumber>
    </recommendedName>
</protein>
<gene>
    <name evidence="8" type="primary">lepB</name>
    <name evidence="8" type="ORF">LVJ82_15970</name>
</gene>
<dbReference type="Gene3D" id="2.10.109.10">
    <property type="entry name" value="Umud Fragment, subunit A"/>
    <property type="match status" value="1"/>
</dbReference>
<dbReference type="PRINTS" id="PR00727">
    <property type="entry name" value="LEADERPTASE"/>
</dbReference>
<comment type="caution">
    <text evidence="6">Lacks conserved residue(s) required for the propagation of feature annotation.</text>
</comment>
<dbReference type="PROSITE" id="PS00760">
    <property type="entry name" value="SPASE_I_2"/>
    <property type="match status" value="1"/>
</dbReference>
<dbReference type="PANTHER" id="PTHR43390:SF1">
    <property type="entry name" value="CHLOROPLAST PROCESSING PEPTIDASE"/>
    <property type="match status" value="1"/>
</dbReference>
<dbReference type="GO" id="GO:0009003">
    <property type="term" value="F:signal peptidase activity"/>
    <property type="evidence" value="ECO:0007669"/>
    <property type="project" value="UniProtKB-EC"/>
</dbReference>
<comment type="catalytic activity">
    <reaction evidence="1 6">
        <text>Cleavage of hydrophobic, N-terminal signal or leader sequences from secreted and periplasmic proteins.</text>
        <dbReference type="EC" id="3.4.21.89"/>
    </reaction>
</comment>
<dbReference type="InterPro" id="IPR019757">
    <property type="entry name" value="Pept_S26A_signal_pept_1_Lys-AS"/>
</dbReference>
<accession>A0ABY4E0N2</accession>
<dbReference type="RefSeq" id="WP_058357394.1">
    <property type="nucleotide sequence ID" value="NZ_CABKVG010000010.1"/>
</dbReference>
<feature type="transmembrane region" description="Helical" evidence="6">
    <location>
        <begin position="42"/>
        <end position="75"/>
    </location>
</feature>
<evidence type="ECO:0000313" key="8">
    <source>
        <dbReference type="EMBL" id="UOO88925.1"/>
    </source>
</evidence>
<dbReference type="CDD" id="cd06530">
    <property type="entry name" value="S26_SPase_I"/>
    <property type="match status" value="1"/>
</dbReference>
<dbReference type="Proteomes" id="UP000832011">
    <property type="component" value="Chromosome"/>
</dbReference>
<keyword evidence="5 6" id="KW-0378">Hydrolase</keyword>
<evidence type="ECO:0000256" key="6">
    <source>
        <dbReference type="RuleBase" id="RU362042"/>
    </source>
</evidence>
<feature type="transmembrane region" description="Helical" evidence="6">
    <location>
        <begin position="114"/>
        <end position="135"/>
    </location>
</feature>
<keyword evidence="9" id="KW-1185">Reference proteome</keyword>
<dbReference type="Pfam" id="PF10502">
    <property type="entry name" value="Peptidase_S26"/>
    <property type="match status" value="1"/>
</dbReference>
<evidence type="ECO:0000313" key="9">
    <source>
        <dbReference type="Proteomes" id="UP000832011"/>
    </source>
</evidence>
<feature type="transmembrane region" description="Helical" evidence="6">
    <location>
        <begin position="5"/>
        <end position="22"/>
    </location>
</feature>
<keyword evidence="6" id="KW-0645">Protease</keyword>